<evidence type="ECO:0000313" key="1">
    <source>
        <dbReference type="EMBL" id="KAJ0086055.1"/>
    </source>
</evidence>
<gene>
    <name evidence="1" type="ORF">Patl1_09415</name>
</gene>
<dbReference type="EMBL" id="CM047906">
    <property type="protein sequence ID" value="KAJ0086055.1"/>
    <property type="molecule type" value="Genomic_DNA"/>
</dbReference>
<dbReference type="Proteomes" id="UP001164250">
    <property type="component" value="Chromosome 10"/>
</dbReference>
<sequence>MSCKIFMTEYIIVISLTFSFFQLAVWQLNLPAVHEIWKHYIKHYSLSIFSLRKFIWSFTRLKDLNSAYETLQHMVALAMKGRLYVNRTSEGKLSSSRLDIPIPSNVPLSSQKVDLEKYDNVFALKMDTDTRNNEQSIKFNRGISEAGRVKLGMMNKFETMPVMKVLRWSFNDVMHACAQTQNSGLAEQLMLQMQNLGLQPSSCTYDGFIRAIVSKRGIINGMEVLEIMQQENLKPNDSTLATLSIECSKALELDLAEALLDQISEFKYPHPFNAFLAGCDTMFFRLSSSVQTPIKIYAALILQDQPERAVTMLAKMKQSKVRPDIMTYELLFSLFGTVNAPYEEGNMLSQADCAKRIKAIEMDMARNGVQHSHLSMRNLVTPCLVYFVSFTGRSLLNFRIITVEISCNFWIKRILIILRKSCYCINS</sequence>
<organism evidence="1 2">
    <name type="scientific">Pistacia atlantica</name>
    <dbReference type="NCBI Taxonomy" id="434234"/>
    <lineage>
        <taxon>Eukaryota</taxon>
        <taxon>Viridiplantae</taxon>
        <taxon>Streptophyta</taxon>
        <taxon>Embryophyta</taxon>
        <taxon>Tracheophyta</taxon>
        <taxon>Spermatophyta</taxon>
        <taxon>Magnoliopsida</taxon>
        <taxon>eudicotyledons</taxon>
        <taxon>Gunneridae</taxon>
        <taxon>Pentapetalae</taxon>
        <taxon>rosids</taxon>
        <taxon>malvids</taxon>
        <taxon>Sapindales</taxon>
        <taxon>Anacardiaceae</taxon>
        <taxon>Pistacia</taxon>
    </lineage>
</organism>
<proteinExistence type="predicted"/>
<protein>
    <submittedName>
        <fullName evidence="1">Uncharacterized protein</fullName>
    </submittedName>
</protein>
<reference evidence="2" key="1">
    <citation type="journal article" date="2023" name="G3 (Bethesda)">
        <title>Genome assembly and association tests identify interacting loci associated with vigor, precocity, and sex in interspecific pistachio rootstocks.</title>
        <authorList>
            <person name="Palmer W."/>
            <person name="Jacygrad E."/>
            <person name="Sagayaradj S."/>
            <person name="Cavanaugh K."/>
            <person name="Han R."/>
            <person name="Bertier L."/>
            <person name="Beede B."/>
            <person name="Kafkas S."/>
            <person name="Golino D."/>
            <person name="Preece J."/>
            <person name="Michelmore R."/>
        </authorList>
    </citation>
    <scope>NUCLEOTIDE SEQUENCE [LARGE SCALE GENOMIC DNA]</scope>
</reference>
<comment type="caution">
    <text evidence="1">The sequence shown here is derived from an EMBL/GenBank/DDBJ whole genome shotgun (WGS) entry which is preliminary data.</text>
</comment>
<accession>A0ACC1AHP8</accession>
<keyword evidence="2" id="KW-1185">Reference proteome</keyword>
<name>A0ACC1AHP8_9ROSI</name>
<evidence type="ECO:0000313" key="2">
    <source>
        <dbReference type="Proteomes" id="UP001164250"/>
    </source>
</evidence>